<sequence>MSTFFLNKEILKLLTNLLINVSSTYFVAAALTPTGAIGDFRSIIINFSFNMFATTMYFILTVKVNNLYE</sequence>
<keyword evidence="1" id="KW-0472">Membrane</keyword>
<dbReference type="EMBL" id="PCTB01000031">
    <property type="protein sequence ID" value="PIP62926.1"/>
    <property type="molecule type" value="Genomic_DNA"/>
</dbReference>
<evidence type="ECO:0000256" key="1">
    <source>
        <dbReference type="SAM" id="Phobius"/>
    </source>
</evidence>
<feature type="transmembrane region" description="Helical" evidence="1">
    <location>
        <begin position="13"/>
        <end position="31"/>
    </location>
</feature>
<feature type="transmembrane region" description="Helical" evidence="1">
    <location>
        <begin position="43"/>
        <end position="60"/>
    </location>
</feature>
<comment type="caution">
    <text evidence="2">The sequence shown here is derived from an EMBL/GenBank/DDBJ whole genome shotgun (WGS) entry which is preliminary data.</text>
</comment>
<reference evidence="2 3" key="1">
    <citation type="submission" date="2017-09" db="EMBL/GenBank/DDBJ databases">
        <title>Depth-based differentiation of microbial function through sediment-hosted aquifers and enrichment of novel symbionts in the deep terrestrial subsurface.</title>
        <authorList>
            <person name="Probst A.J."/>
            <person name="Ladd B."/>
            <person name="Jarett J.K."/>
            <person name="Geller-Mcgrath D.E."/>
            <person name="Sieber C.M."/>
            <person name="Emerson J.B."/>
            <person name="Anantharaman K."/>
            <person name="Thomas B.C."/>
            <person name="Malmstrom R."/>
            <person name="Stieglmeier M."/>
            <person name="Klingl A."/>
            <person name="Woyke T."/>
            <person name="Ryan C.M."/>
            <person name="Banfield J.F."/>
        </authorList>
    </citation>
    <scope>NUCLEOTIDE SEQUENCE [LARGE SCALE GENOMIC DNA]</scope>
    <source>
        <strain evidence="2">CG22_combo_CG10-13_8_21_14_all_35_9</strain>
    </source>
</reference>
<keyword evidence="1" id="KW-0812">Transmembrane</keyword>
<protein>
    <submittedName>
        <fullName evidence="2">Uncharacterized protein</fullName>
    </submittedName>
</protein>
<keyword evidence="1" id="KW-1133">Transmembrane helix</keyword>
<dbReference type="Proteomes" id="UP000231021">
    <property type="component" value="Unassembled WGS sequence"/>
</dbReference>
<gene>
    <name evidence="2" type="ORF">COW98_01480</name>
</gene>
<organism evidence="2 3">
    <name type="scientific">Candidatus Roizmanbacteria bacterium CG22_combo_CG10-13_8_21_14_all_35_9</name>
    <dbReference type="NCBI Taxonomy" id="1974861"/>
    <lineage>
        <taxon>Bacteria</taxon>
        <taxon>Candidatus Roizmaniibacteriota</taxon>
    </lineage>
</organism>
<evidence type="ECO:0000313" key="2">
    <source>
        <dbReference type="EMBL" id="PIP62926.1"/>
    </source>
</evidence>
<accession>A0A2H0BZ01</accession>
<dbReference type="AlphaFoldDB" id="A0A2H0BZ01"/>
<evidence type="ECO:0000313" key="3">
    <source>
        <dbReference type="Proteomes" id="UP000231021"/>
    </source>
</evidence>
<name>A0A2H0BZ01_9BACT</name>
<proteinExistence type="predicted"/>